<protein>
    <submittedName>
        <fullName evidence="2">Uncharacterized protein</fullName>
    </submittedName>
</protein>
<dbReference type="WBParaSite" id="ES5_v2.g29106.t1">
    <property type="protein sequence ID" value="ES5_v2.g29106.t1"/>
    <property type="gene ID" value="ES5_v2.g29106"/>
</dbReference>
<name>A0AC34GHK7_9BILA</name>
<accession>A0AC34GHK7</accession>
<dbReference type="Proteomes" id="UP000887579">
    <property type="component" value="Unplaced"/>
</dbReference>
<reference evidence="2" key="1">
    <citation type="submission" date="2022-11" db="UniProtKB">
        <authorList>
            <consortium name="WormBaseParasite"/>
        </authorList>
    </citation>
    <scope>IDENTIFICATION</scope>
</reference>
<evidence type="ECO:0000313" key="2">
    <source>
        <dbReference type="WBParaSite" id="ES5_v2.g29106.t1"/>
    </source>
</evidence>
<proteinExistence type="predicted"/>
<evidence type="ECO:0000313" key="1">
    <source>
        <dbReference type="Proteomes" id="UP000887579"/>
    </source>
</evidence>
<organism evidence="1 2">
    <name type="scientific">Panagrolaimus sp. ES5</name>
    <dbReference type="NCBI Taxonomy" id="591445"/>
    <lineage>
        <taxon>Eukaryota</taxon>
        <taxon>Metazoa</taxon>
        <taxon>Ecdysozoa</taxon>
        <taxon>Nematoda</taxon>
        <taxon>Chromadorea</taxon>
        <taxon>Rhabditida</taxon>
        <taxon>Tylenchina</taxon>
        <taxon>Panagrolaimomorpha</taxon>
        <taxon>Panagrolaimoidea</taxon>
        <taxon>Panagrolaimidae</taxon>
        <taxon>Panagrolaimus</taxon>
    </lineage>
</organism>
<sequence>MAFYDAHLLKTARNLEAREELFNLSIVVARTKEGTLVRKVDALELITIPELEMPIGAYAWQNRFN</sequence>